<feature type="binding site" evidence="9">
    <location>
        <position position="232"/>
    </location>
    <ligand>
        <name>1-deoxy-D-xylulose 5-phosphate</name>
        <dbReference type="ChEBI" id="CHEBI:57792"/>
    </ligand>
</feature>
<dbReference type="HAMAP" id="MF_00183">
    <property type="entry name" value="DXP_reductoisom"/>
    <property type="match status" value="1"/>
</dbReference>
<dbReference type="GO" id="GO:0051484">
    <property type="term" value="P:isopentenyl diphosphate biosynthetic process, methylerythritol 4-phosphate pathway involved in terpenoid biosynthetic process"/>
    <property type="evidence" value="ECO:0007669"/>
    <property type="project" value="UniProtKB-ARBA"/>
</dbReference>
<dbReference type="InterPro" id="IPR013512">
    <property type="entry name" value="DXP_reductoisomerase_N"/>
</dbReference>
<feature type="binding site" evidence="9">
    <location>
        <position position="158"/>
    </location>
    <ligand>
        <name>Mn(2+)</name>
        <dbReference type="ChEBI" id="CHEBI:29035"/>
    </ligand>
</feature>
<evidence type="ECO:0000256" key="7">
    <source>
        <dbReference type="ARBA" id="ARBA00023229"/>
    </source>
</evidence>
<feature type="binding site" evidence="9">
    <location>
        <position position="18"/>
    </location>
    <ligand>
        <name>NADPH</name>
        <dbReference type="ChEBI" id="CHEBI:57783"/>
    </ligand>
</feature>
<feature type="binding site" evidence="9">
    <location>
        <position position="232"/>
    </location>
    <ligand>
        <name>Mn(2+)</name>
        <dbReference type="ChEBI" id="CHEBI:29035"/>
    </ligand>
</feature>
<gene>
    <name evidence="9" type="primary">dxr</name>
    <name evidence="13" type="ORF">A4V15_01540</name>
</gene>
<dbReference type="GO" id="GO:0070402">
    <property type="term" value="F:NADPH binding"/>
    <property type="evidence" value="ECO:0007669"/>
    <property type="project" value="InterPro"/>
</dbReference>
<dbReference type="EMBL" id="LWCR01000001">
    <property type="protein sequence ID" value="OAN32467.1"/>
    <property type="molecule type" value="Genomic_DNA"/>
</dbReference>
<comment type="pathway">
    <text evidence="1 9">Isoprenoid biosynthesis; isopentenyl diphosphate biosynthesis via DXP pathway; isopentenyl diphosphate from 1-deoxy-D-xylulose 5-phosphate: step 1/6.</text>
</comment>
<comment type="caution">
    <text evidence="13">The sequence shown here is derived from an EMBL/GenBank/DDBJ whole genome shotgun (WGS) entry which is preliminary data.</text>
</comment>
<feature type="binding site" evidence="9">
    <location>
        <position position="229"/>
    </location>
    <ligand>
        <name>1-deoxy-D-xylulose 5-phosphate</name>
        <dbReference type="ChEBI" id="CHEBI:57792"/>
    </ligand>
</feature>
<feature type="binding site" evidence="9">
    <location>
        <position position="187"/>
    </location>
    <ligand>
        <name>1-deoxy-D-xylulose 5-phosphate</name>
        <dbReference type="ChEBI" id="CHEBI:57792"/>
    </ligand>
</feature>
<dbReference type="SUPFAM" id="SSF69055">
    <property type="entry name" value="1-deoxy-D-xylulose-5-phosphate reductoisomerase, C-terminal domain"/>
    <property type="match status" value="1"/>
</dbReference>
<dbReference type="Pfam" id="PF08436">
    <property type="entry name" value="DXP_redisom_C"/>
    <property type="match status" value="1"/>
</dbReference>
<dbReference type="Pfam" id="PF02670">
    <property type="entry name" value="DXP_reductoisom"/>
    <property type="match status" value="1"/>
</dbReference>
<keyword evidence="6 9" id="KW-0464">Manganese</keyword>
<dbReference type="NCBIfam" id="NF003938">
    <property type="entry name" value="PRK05447.1-1"/>
    <property type="match status" value="1"/>
</dbReference>
<dbReference type="NCBIfam" id="TIGR00243">
    <property type="entry name" value="Dxr"/>
    <property type="match status" value="1"/>
</dbReference>
<evidence type="ECO:0000256" key="6">
    <source>
        <dbReference type="ARBA" id="ARBA00023211"/>
    </source>
</evidence>
<dbReference type="Pfam" id="PF13288">
    <property type="entry name" value="DXPR_C"/>
    <property type="match status" value="1"/>
</dbReference>
<evidence type="ECO:0000256" key="3">
    <source>
        <dbReference type="ARBA" id="ARBA00022723"/>
    </source>
</evidence>
<accession>A0A178LNW9</accession>
<proteinExistence type="inferred from homology"/>
<dbReference type="UniPathway" id="UPA00056">
    <property type="reaction ID" value="UER00092"/>
</dbReference>
<sequence length="397" mass="42202">MGCPVSLQRLCVLGATGSIGASTLDVVARHPERYRIFALSGHRRLNELADLCRRFQPVYAAVPDQASADCLAGLLRGAEMLPEILVGEGGLEAIAAHPQVDTVMAAIVGAAGLKPTLAAVKAGKRVLLANKEALVMSGALFIEAVQASGATLLPIDSEHNAIFQCLADPATPGLARKGVRRILLTASGGPFRETPAEQLVEVTPDQACAHPKWSMGRKISVDSATLMNKGLELIEACWLFEATPEQVEVVIHPQSVIHSLVDYVDGSVLAQLGNPDMRTPIAHALAWPERIDSGVTALDLFEIGRLEFERPDEARFPCLRLAREAAQAGGCMPATLNAANEVAVEAFLAGQLGFTEIPQLIESVLKGVEPGPAADLDAVFAADNTARQLAREWLARR</sequence>
<keyword evidence="13" id="KW-0413">Isomerase</keyword>
<evidence type="ECO:0000259" key="12">
    <source>
        <dbReference type="Pfam" id="PF13288"/>
    </source>
</evidence>
<feature type="binding site" evidence="9">
    <location>
        <position position="131"/>
    </location>
    <ligand>
        <name>1-deoxy-D-xylulose 5-phosphate</name>
        <dbReference type="ChEBI" id="CHEBI:57792"/>
    </ligand>
</feature>
<dbReference type="NCBIfam" id="NF009114">
    <property type="entry name" value="PRK12464.1"/>
    <property type="match status" value="1"/>
</dbReference>
<dbReference type="PANTHER" id="PTHR30525">
    <property type="entry name" value="1-DEOXY-D-XYLULOSE 5-PHOSPHATE REDUCTOISOMERASE"/>
    <property type="match status" value="1"/>
</dbReference>
<comment type="caution">
    <text evidence="9">Lacks conserved residue(s) required for the propagation of feature annotation.</text>
</comment>
<evidence type="ECO:0000256" key="8">
    <source>
        <dbReference type="ARBA" id="ARBA00048543"/>
    </source>
</evidence>
<feature type="binding site" evidence="9">
    <location>
        <position position="17"/>
    </location>
    <ligand>
        <name>NADPH</name>
        <dbReference type="ChEBI" id="CHEBI:57783"/>
    </ligand>
</feature>
<dbReference type="InterPro" id="IPR003821">
    <property type="entry name" value="DXP_reductoisomerase"/>
</dbReference>
<dbReference type="AlphaFoldDB" id="A0A178LNW9"/>
<dbReference type="SUPFAM" id="SSF55347">
    <property type="entry name" value="Glyceraldehyde-3-phosphate dehydrogenase-like, C-terminal domain"/>
    <property type="match status" value="1"/>
</dbReference>
<keyword evidence="5 9" id="KW-0560">Oxidoreductase</keyword>
<feature type="binding site" evidence="9">
    <location>
        <position position="157"/>
    </location>
    <ligand>
        <name>1-deoxy-D-xylulose 5-phosphate</name>
        <dbReference type="ChEBI" id="CHEBI:57792"/>
    </ligand>
</feature>
<dbReference type="Proteomes" id="UP000078356">
    <property type="component" value="Unassembled WGS sequence"/>
</dbReference>
<feature type="binding site" evidence="9">
    <location>
        <position position="156"/>
    </location>
    <ligand>
        <name>Mn(2+)</name>
        <dbReference type="ChEBI" id="CHEBI:29035"/>
    </ligand>
</feature>
<dbReference type="SUPFAM" id="SSF51735">
    <property type="entry name" value="NAD(P)-binding Rossmann-fold domains"/>
    <property type="match status" value="1"/>
</dbReference>
<comment type="similarity">
    <text evidence="2 9">Belongs to the DXR family.</text>
</comment>
<comment type="cofactor">
    <cofactor evidence="9">
        <name>Mg(2+)</name>
        <dbReference type="ChEBI" id="CHEBI:18420"/>
    </cofactor>
    <cofactor evidence="9">
        <name>Mn(2+)</name>
        <dbReference type="ChEBI" id="CHEBI:29035"/>
    </cofactor>
</comment>
<dbReference type="InterPro" id="IPR013644">
    <property type="entry name" value="DXP_reductoisomerase_C"/>
</dbReference>
<feature type="domain" description="DXP reductoisomerase C-terminal" evidence="12">
    <location>
        <begin position="272"/>
        <end position="388"/>
    </location>
</feature>
<dbReference type="Gene3D" id="3.40.50.720">
    <property type="entry name" value="NAD(P)-binding Rossmann-like Domain"/>
    <property type="match status" value="1"/>
</dbReference>
<feature type="binding site" evidence="9">
    <location>
        <position position="228"/>
    </location>
    <ligand>
        <name>1-deoxy-D-xylulose 5-phosphate</name>
        <dbReference type="ChEBI" id="CHEBI:57792"/>
    </ligand>
</feature>
<evidence type="ECO:0000259" key="11">
    <source>
        <dbReference type="Pfam" id="PF08436"/>
    </source>
</evidence>
<evidence type="ECO:0000256" key="4">
    <source>
        <dbReference type="ARBA" id="ARBA00022857"/>
    </source>
</evidence>
<evidence type="ECO:0000313" key="13">
    <source>
        <dbReference type="EMBL" id="OAN32467.1"/>
    </source>
</evidence>
<evidence type="ECO:0000256" key="2">
    <source>
        <dbReference type="ARBA" id="ARBA00006825"/>
    </source>
</evidence>
<dbReference type="EC" id="1.1.1.267" evidence="9"/>
<feature type="binding site" evidence="9">
    <location>
        <position position="216"/>
    </location>
    <ligand>
        <name>NADPH</name>
        <dbReference type="ChEBI" id="CHEBI:57783"/>
    </ligand>
</feature>
<feature type="binding site" evidence="9">
    <location>
        <position position="132"/>
    </location>
    <ligand>
        <name>NADPH</name>
        <dbReference type="ChEBI" id="CHEBI:57783"/>
    </ligand>
</feature>
<dbReference type="Gene3D" id="1.10.1740.10">
    <property type="match status" value="1"/>
</dbReference>
<comment type="function">
    <text evidence="9">Catalyzes the NADPH-dependent rearrangement and reduction of 1-deoxy-D-xylulose-5-phosphate (DXP) to 2-C-methyl-D-erythritol 4-phosphate (MEP).</text>
</comment>
<protein>
    <recommendedName>
        <fullName evidence="9">1-deoxy-D-xylulose 5-phosphate reductoisomerase</fullName>
        <shortName evidence="9">DXP reductoisomerase</shortName>
        <ecNumber evidence="9">1.1.1.267</ecNumber>
    </recommendedName>
    <alternativeName>
        <fullName evidence="9">1-deoxyxylulose-5-phosphate reductoisomerase</fullName>
    </alternativeName>
    <alternativeName>
        <fullName evidence="9">2-C-methyl-D-erythritol 4-phosphate synthase</fullName>
    </alternativeName>
</protein>
<dbReference type="PIRSF" id="PIRSF006205">
    <property type="entry name" value="Dxp_reductismrs"/>
    <property type="match status" value="1"/>
</dbReference>
<evidence type="ECO:0000313" key="14">
    <source>
        <dbReference type="Proteomes" id="UP000078356"/>
    </source>
</evidence>
<keyword evidence="4 9" id="KW-0521">NADP</keyword>
<dbReference type="InterPro" id="IPR026877">
    <property type="entry name" value="DXPR_C"/>
</dbReference>
<dbReference type="GO" id="GO:0016853">
    <property type="term" value="F:isomerase activity"/>
    <property type="evidence" value="ECO:0007669"/>
    <property type="project" value="UniProtKB-KW"/>
</dbReference>
<evidence type="ECO:0000256" key="9">
    <source>
        <dbReference type="HAMAP-Rule" id="MF_00183"/>
    </source>
</evidence>
<feature type="binding site" evidence="9">
    <location>
        <position position="16"/>
    </location>
    <ligand>
        <name>NADPH</name>
        <dbReference type="ChEBI" id="CHEBI:57783"/>
    </ligand>
</feature>
<keyword evidence="3 9" id="KW-0479">Metal-binding</keyword>
<keyword evidence="9" id="KW-0460">Magnesium</keyword>
<feature type="binding site" evidence="9">
    <location>
        <position position="223"/>
    </location>
    <ligand>
        <name>1-deoxy-D-xylulose 5-phosphate</name>
        <dbReference type="ChEBI" id="CHEBI:57792"/>
    </ligand>
</feature>
<comment type="catalytic activity">
    <reaction evidence="8">
        <text>2-C-methyl-D-erythritol 4-phosphate + NADP(+) = 1-deoxy-D-xylulose 5-phosphate + NADPH + H(+)</text>
        <dbReference type="Rhea" id="RHEA:13717"/>
        <dbReference type="ChEBI" id="CHEBI:15378"/>
        <dbReference type="ChEBI" id="CHEBI:57783"/>
        <dbReference type="ChEBI" id="CHEBI:57792"/>
        <dbReference type="ChEBI" id="CHEBI:58262"/>
        <dbReference type="ChEBI" id="CHEBI:58349"/>
        <dbReference type="EC" id="1.1.1.267"/>
    </reaction>
    <physiologicalReaction direction="right-to-left" evidence="8">
        <dbReference type="Rhea" id="RHEA:13719"/>
    </physiologicalReaction>
</comment>
<dbReference type="GO" id="GO:0030604">
    <property type="term" value="F:1-deoxy-D-xylulose-5-phosphate reductoisomerase activity"/>
    <property type="evidence" value="ECO:0007669"/>
    <property type="project" value="UniProtKB-UniRule"/>
</dbReference>
<name>A0A178LNW9_9PSED</name>
<keyword evidence="7 9" id="KW-0414">Isoprene biosynthesis</keyword>
<feature type="domain" description="1-deoxy-D-xylulose 5-phosphate reductoisomerase C-terminal" evidence="11">
    <location>
        <begin position="152"/>
        <end position="240"/>
    </location>
</feature>
<feature type="domain" description="1-deoxy-D-xylulose 5-phosphate reductoisomerase N-terminal" evidence="10">
    <location>
        <begin position="10"/>
        <end position="138"/>
    </location>
</feature>
<dbReference type="PANTHER" id="PTHR30525:SF0">
    <property type="entry name" value="1-DEOXY-D-XYLULOSE 5-PHOSPHATE REDUCTOISOMERASE, CHLOROPLASTIC"/>
    <property type="match status" value="1"/>
</dbReference>
<feature type="binding site" evidence="9">
    <location>
        <position position="158"/>
    </location>
    <ligand>
        <name>1-deoxy-D-xylulose 5-phosphate</name>
        <dbReference type="ChEBI" id="CHEBI:57792"/>
    </ligand>
</feature>
<dbReference type="InterPro" id="IPR036291">
    <property type="entry name" value="NAD(P)-bd_dom_sf"/>
</dbReference>
<feature type="binding site" evidence="9">
    <location>
        <position position="19"/>
    </location>
    <ligand>
        <name>NADPH</name>
        <dbReference type="ChEBI" id="CHEBI:57783"/>
    </ligand>
</feature>
<evidence type="ECO:0000259" key="10">
    <source>
        <dbReference type="Pfam" id="PF02670"/>
    </source>
</evidence>
<dbReference type="InterPro" id="IPR036169">
    <property type="entry name" value="DXPR_C_sf"/>
</dbReference>
<feature type="binding site" evidence="9">
    <location>
        <position position="43"/>
    </location>
    <ligand>
        <name>NADPH</name>
        <dbReference type="ChEBI" id="CHEBI:57783"/>
    </ligand>
</feature>
<dbReference type="GO" id="GO:0030145">
    <property type="term" value="F:manganese ion binding"/>
    <property type="evidence" value="ECO:0007669"/>
    <property type="project" value="TreeGrafter"/>
</dbReference>
<evidence type="ECO:0000256" key="5">
    <source>
        <dbReference type="ARBA" id="ARBA00023002"/>
    </source>
</evidence>
<dbReference type="FunFam" id="3.40.50.720:FF:000045">
    <property type="entry name" value="1-deoxy-D-xylulose 5-phosphate reductoisomerase"/>
    <property type="match status" value="1"/>
</dbReference>
<reference evidence="13 14" key="1">
    <citation type="submission" date="2016-04" db="EMBL/GenBank/DDBJ databases">
        <title>Draft Genome Sequences of Staphylococcus capitis Strain H36, S. capitis Strain H65, S. cohnii Strain H62, S. hominis Strain H69, Mycobacterium iranicum Strain H39, Plantibacter sp. Strain H53, Pseudomonas oryzihabitans Strain H72, and Microbacterium sp. Strain H83, isolated from residential settings.</title>
        <authorList>
            <person name="Lymperopoulou D."/>
            <person name="Adams R.I."/>
            <person name="Lindow S."/>
            <person name="Coil D.A."/>
            <person name="Jospin G."/>
            <person name="Eisen J.A."/>
        </authorList>
    </citation>
    <scope>NUCLEOTIDE SEQUENCE [LARGE SCALE GENOMIC DNA]</scope>
    <source>
        <strain evidence="13 14">H72</strain>
    </source>
</reference>
<feature type="binding site" evidence="9">
    <location>
        <position position="130"/>
    </location>
    <ligand>
        <name>NADPH</name>
        <dbReference type="ChEBI" id="CHEBI:57783"/>
    </ligand>
</feature>
<feature type="binding site" evidence="9">
    <location>
        <position position="210"/>
    </location>
    <ligand>
        <name>1-deoxy-D-xylulose 5-phosphate</name>
        <dbReference type="ChEBI" id="CHEBI:57792"/>
    </ligand>
</feature>
<organism evidence="13 14">
    <name type="scientific">Pseudomonas oryzihabitans</name>
    <dbReference type="NCBI Taxonomy" id="47885"/>
    <lineage>
        <taxon>Bacteria</taxon>
        <taxon>Pseudomonadati</taxon>
        <taxon>Pseudomonadota</taxon>
        <taxon>Gammaproteobacteria</taxon>
        <taxon>Pseudomonadales</taxon>
        <taxon>Pseudomonadaceae</taxon>
        <taxon>Pseudomonas</taxon>
    </lineage>
</organism>
<evidence type="ECO:0000256" key="1">
    <source>
        <dbReference type="ARBA" id="ARBA00005094"/>
    </source>
</evidence>